<sequence length="380" mass="42107">MNRTLAYAFTALLFYFPAVFMPLMTLTVLGIEGSGSIADNGILLYQQGYIGVAAMVFLTAVLLTFLNPTLLFTLALLVRLKKAPRMQSWILRTFQHLEEWAMAEVYLIGVLVTLIKVHSMTTIEYNLGFFCFVVMVIMNICALSALDKARFWSLIEAQRGPTRQHGVRNSPTMPDTAMEAGLMRCHDCGLLTRGTELSGGAAHECPRCEATLHYRKPGSIGCTWALVITSAVLMIPANLLPIMRVDYLGSSQYSTIMDGIIYFIHSGEYGIAVVIFTASVLVPVYKIIGLALSLLTVQLKWNTRLRQKTMMFRFIEFIGRWSMLDIFVIALMTVLVNFGGFTSTHAAEGAPFFTGVVACTMLAAITFDARLIWDNSQPGS</sequence>
<feature type="transmembrane region" description="Helical" evidence="8">
    <location>
        <begin position="125"/>
        <end position="146"/>
    </location>
</feature>
<feature type="transmembrane region" description="Helical" evidence="8">
    <location>
        <begin position="269"/>
        <end position="297"/>
    </location>
</feature>
<proteinExistence type="inferred from homology"/>
<dbReference type="InterPro" id="IPR051800">
    <property type="entry name" value="PqiA-PqiB_transport"/>
</dbReference>
<accession>A0ABN6F447</accession>
<dbReference type="InterPro" id="IPR007498">
    <property type="entry name" value="PqiA-like"/>
</dbReference>
<comment type="subcellular location">
    <subcellularLocation>
        <location evidence="1">Cell inner membrane</location>
        <topology evidence="1">Multi-pass membrane protein</topology>
    </subcellularLocation>
</comment>
<evidence type="ECO:0000256" key="2">
    <source>
        <dbReference type="ARBA" id="ARBA00007555"/>
    </source>
</evidence>
<evidence type="ECO:0000256" key="8">
    <source>
        <dbReference type="SAM" id="Phobius"/>
    </source>
</evidence>
<evidence type="ECO:0000256" key="6">
    <source>
        <dbReference type="ARBA" id="ARBA00022989"/>
    </source>
</evidence>
<keyword evidence="7 8" id="KW-0472">Membrane</keyword>
<comment type="similarity">
    <text evidence="2">Belongs to the PqiA family.</text>
</comment>
<evidence type="ECO:0000256" key="3">
    <source>
        <dbReference type="ARBA" id="ARBA00022475"/>
    </source>
</evidence>
<keyword evidence="3" id="KW-1003">Cell membrane</keyword>
<keyword evidence="4" id="KW-0997">Cell inner membrane</keyword>
<dbReference type="PANTHER" id="PTHR30462">
    <property type="entry name" value="INTERMEMBRANE TRANSPORT PROTEIN PQIB-RELATED"/>
    <property type="match status" value="1"/>
</dbReference>
<keyword evidence="6 8" id="KW-1133">Transmembrane helix</keyword>
<feature type="transmembrane region" description="Helical" evidence="8">
    <location>
        <begin position="7"/>
        <end position="29"/>
    </location>
</feature>
<keyword evidence="5 8" id="KW-0812">Transmembrane</keyword>
<dbReference type="Pfam" id="PF04403">
    <property type="entry name" value="PqiA"/>
    <property type="match status" value="2"/>
</dbReference>
<dbReference type="InterPro" id="IPR005219">
    <property type="entry name" value="PqiA-like_proteobact"/>
</dbReference>
<feature type="transmembrane region" description="Helical" evidence="8">
    <location>
        <begin position="49"/>
        <end position="78"/>
    </location>
</feature>
<feature type="transmembrane region" description="Helical" evidence="8">
    <location>
        <begin position="318"/>
        <end position="340"/>
    </location>
</feature>
<feature type="transmembrane region" description="Helical" evidence="8">
    <location>
        <begin position="352"/>
        <end position="373"/>
    </location>
</feature>
<dbReference type="EMBL" id="AP024488">
    <property type="protein sequence ID" value="BCS97212.1"/>
    <property type="molecule type" value="Genomic_DNA"/>
</dbReference>
<evidence type="ECO:0000256" key="7">
    <source>
        <dbReference type="ARBA" id="ARBA00023136"/>
    </source>
</evidence>
<evidence type="ECO:0000256" key="4">
    <source>
        <dbReference type="ARBA" id="ARBA00022519"/>
    </source>
</evidence>
<evidence type="ECO:0000313" key="10">
    <source>
        <dbReference type="Proteomes" id="UP001320148"/>
    </source>
</evidence>
<evidence type="ECO:0000313" key="9">
    <source>
        <dbReference type="EMBL" id="BCS97212.1"/>
    </source>
</evidence>
<feature type="transmembrane region" description="Helical" evidence="8">
    <location>
        <begin position="99"/>
        <end position="119"/>
    </location>
</feature>
<keyword evidence="10" id="KW-1185">Reference proteome</keyword>
<reference evidence="9 10" key="1">
    <citation type="submission" date="2021-02" db="EMBL/GenBank/DDBJ databases">
        <title>Complete genome of Desulfoluna sp. strain ASN36.</title>
        <authorList>
            <person name="Takahashi A."/>
            <person name="Kojima H."/>
            <person name="Fukui M."/>
        </authorList>
    </citation>
    <scope>NUCLEOTIDE SEQUENCE [LARGE SCALE GENOMIC DNA]</scope>
    <source>
        <strain evidence="9 10">ASN36</strain>
    </source>
</reference>
<evidence type="ECO:0000256" key="5">
    <source>
        <dbReference type="ARBA" id="ARBA00022692"/>
    </source>
</evidence>
<dbReference type="NCBIfam" id="TIGR00155">
    <property type="entry name" value="pqiA_fam"/>
    <property type="match status" value="1"/>
</dbReference>
<evidence type="ECO:0000256" key="1">
    <source>
        <dbReference type="ARBA" id="ARBA00004429"/>
    </source>
</evidence>
<dbReference type="PANTHER" id="PTHR30462:SF1">
    <property type="entry name" value="INTERMEMBRANE TRANSPORT PROTEIN YEBS"/>
    <property type="match status" value="1"/>
</dbReference>
<gene>
    <name evidence="9" type="ORF">DSLASN_28440</name>
</gene>
<feature type="transmembrane region" description="Helical" evidence="8">
    <location>
        <begin position="222"/>
        <end position="243"/>
    </location>
</feature>
<name>A0ABN6F447_9BACT</name>
<dbReference type="Proteomes" id="UP001320148">
    <property type="component" value="Chromosome"/>
</dbReference>
<protein>
    <submittedName>
        <fullName evidence="9">Paraquat-inducible protein A</fullName>
    </submittedName>
</protein>
<organism evidence="9 10">
    <name type="scientific">Desulfoluna limicola</name>
    <dbReference type="NCBI Taxonomy" id="2810562"/>
    <lineage>
        <taxon>Bacteria</taxon>
        <taxon>Pseudomonadati</taxon>
        <taxon>Thermodesulfobacteriota</taxon>
        <taxon>Desulfobacteria</taxon>
        <taxon>Desulfobacterales</taxon>
        <taxon>Desulfolunaceae</taxon>
        <taxon>Desulfoluna</taxon>
    </lineage>
</organism>